<evidence type="ECO:0000313" key="3">
    <source>
        <dbReference type="Proteomes" id="UP000198697"/>
    </source>
</evidence>
<name>A0A1I0C227_9BACT</name>
<sequence length="243" mass="26567">MKSRYMLLLAGLLPLSAAAQQPALSQAGTAGQANLNALVAGAPTIVPHGNNEAVVGSPYLENRWLPARLKMSNNVPLAPVPLKFDVLNQRLLMQPLDRPTDSLQLNDRLVAGFELEEPATPLAPGRTRRFRRFAEAPDPRQQAEYVEVLHKGRYTLLKRYTKQFIKGDSHQAYGSSRNYDEIKDGNQYYLLRPDKTLVPLKLTMKMLQAAAPELASTLKAAPGAGTAKTDAQWAAVLAAAEAN</sequence>
<gene>
    <name evidence="2" type="ORF">SAMN04487998_1279</name>
</gene>
<dbReference type="Proteomes" id="UP000198697">
    <property type="component" value="Unassembled WGS sequence"/>
</dbReference>
<evidence type="ECO:0000313" key="2">
    <source>
        <dbReference type="EMBL" id="SET13415.1"/>
    </source>
</evidence>
<dbReference type="AlphaFoldDB" id="A0A1I0C227"/>
<dbReference type="RefSeq" id="WP_143069707.1">
    <property type="nucleotide sequence ID" value="NZ_FOHS01000001.1"/>
</dbReference>
<dbReference type="OrthoDB" id="934917at2"/>
<feature type="signal peptide" evidence="1">
    <location>
        <begin position="1"/>
        <end position="19"/>
    </location>
</feature>
<feature type="chain" id="PRO_5011703849" evidence="1">
    <location>
        <begin position="20"/>
        <end position="243"/>
    </location>
</feature>
<reference evidence="3" key="1">
    <citation type="submission" date="2016-10" db="EMBL/GenBank/DDBJ databases">
        <authorList>
            <person name="Varghese N."/>
            <person name="Submissions S."/>
        </authorList>
    </citation>
    <scope>NUCLEOTIDE SEQUENCE [LARGE SCALE GENOMIC DNA]</scope>
    <source>
        <strain evidence="3">DSM 15310</strain>
    </source>
</reference>
<proteinExistence type="predicted"/>
<protein>
    <submittedName>
        <fullName evidence="2">Uncharacterized protein</fullName>
    </submittedName>
</protein>
<dbReference type="STRING" id="82805.SAMN04487998_1279"/>
<evidence type="ECO:0000256" key="1">
    <source>
        <dbReference type="SAM" id="SignalP"/>
    </source>
</evidence>
<keyword evidence="3" id="KW-1185">Reference proteome</keyword>
<organism evidence="2 3">
    <name type="scientific">Hymenobacter actinosclerus</name>
    <dbReference type="NCBI Taxonomy" id="82805"/>
    <lineage>
        <taxon>Bacteria</taxon>
        <taxon>Pseudomonadati</taxon>
        <taxon>Bacteroidota</taxon>
        <taxon>Cytophagia</taxon>
        <taxon>Cytophagales</taxon>
        <taxon>Hymenobacteraceae</taxon>
        <taxon>Hymenobacter</taxon>
    </lineage>
</organism>
<accession>A0A1I0C227</accession>
<dbReference type="EMBL" id="FOHS01000001">
    <property type="protein sequence ID" value="SET13415.1"/>
    <property type="molecule type" value="Genomic_DNA"/>
</dbReference>
<keyword evidence="1" id="KW-0732">Signal</keyword>